<gene>
    <name evidence="1" type="ORF">BLEM_1353</name>
</gene>
<dbReference type="Proteomes" id="UP000216352">
    <property type="component" value="Unassembled WGS sequence"/>
</dbReference>
<accession>A0A261FSQ2</accession>
<keyword evidence="2" id="KW-1185">Reference proteome</keyword>
<dbReference type="STRING" id="1603886.GCA_001895165_00241"/>
<name>A0A261FSQ2_9BIFI</name>
<protein>
    <submittedName>
        <fullName evidence="1">ATPase</fullName>
    </submittedName>
</protein>
<comment type="caution">
    <text evidence="1">The sequence shown here is derived from an EMBL/GenBank/DDBJ whole genome shotgun (WGS) entry which is preliminary data.</text>
</comment>
<organism evidence="1 2">
    <name type="scientific">Bifidobacterium lemurum</name>
    <dbReference type="NCBI Taxonomy" id="1603886"/>
    <lineage>
        <taxon>Bacteria</taxon>
        <taxon>Bacillati</taxon>
        <taxon>Actinomycetota</taxon>
        <taxon>Actinomycetes</taxon>
        <taxon>Bifidobacteriales</taxon>
        <taxon>Bifidobacteriaceae</taxon>
        <taxon>Bifidobacterium</taxon>
    </lineage>
</organism>
<evidence type="ECO:0000313" key="2">
    <source>
        <dbReference type="Proteomes" id="UP000216352"/>
    </source>
</evidence>
<dbReference type="EMBL" id="MWWX01000008">
    <property type="protein sequence ID" value="OZG61816.1"/>
    <property type="molecule type" value="Genomic_DNA"/>
</dbReference>
<proteinExistence type="predicted"/>
<reference evidence="1 2" key="1">
    <citation type="journal article" date="2017" name="BMC Genomics">
        <title>Comparative genomic and phylogenomic analyses of the Bifidobacteriaceae family.</title>
        <authorList>
            <person name="Lugli G.A."/>
            <person name="Milani C."/>
            <person name="Turroni F."/>
            <person name="Duranti S."/>
            <person name="Mancabelli L."/>
            <person name="Mangifesta M."/>
            <person name="Ferrario C."/>
            <person name="Modesto M."/>
            <person name="Mattarelli P."/>
            <person name="Jiri K."/>
            <person name="van Sinderen D."/>
            <person name="Ventura M."/>
        </authorList>
    </citation>
    <scope>NUCLEOTIDE SEQUENCE [LARGE SCALE GENOMIC DNA]</scope>
    <source>
        <strain evidence="1 2">DSM 28807</strain>
    </source>
</reference>
<sequence>MYTVYTISPNFVYIVYTKSHKFVYTVHAHEVKSARNVTAKSLARFVREGRSPVAYRLSERDFGVDVVSGTDAPLHSLPLYAAFAIK</sequence>
<dbReference type="OrthoDB" id="9804306at2"/>
<dbReference type="AlphaFoldDB" id="A0A261FSQ2"/>
<evidence type="ECO:0000313" key="1">
    <source>
        <dbReference type="EMBL" id="OZG61816.1"/>
    </source>
</evidence>